<dbReference type="EMBL" id="KR063281">
    <property type="protein sequence ID" value="AKJ72577.1"/>
    <property type="molecule type" value="Genomic_DNA"/>
</dbReference>
<keyword evidence="1" id="KW-0472">Membrane</keyword>
<evidence type="ECO:0000313" key="3">
    <source>
        <dbReference type="Proteomes" id="UP000221359"/>
    </source>
</evidence>
<evidence type="ECO:0000256" key="1">
    <source>
        <dbReference type="SAM" id="Phobius"/>
    </source>
</evidence>
<sequence length="120" mass="12392">MSLFDIRSAEDARNYVYVLLPVITPLIVTLGYADESVVALWAGLVTALVGPVLAAITTRNVSSFRTGFYALLAAVQALVVGYGIATDAQISVWLPLITTLVGGVAGATAARHVKSTASGA</sequence>
<feature type="transmembrane region" description="Helical" evidence="1">
    <location>
        <begin position="91"/>
        <end position="110"/>
    </location>
</feature>
<evidence type="ECO:0000313" key="2">
    <source>
        <dbReference type="EMBL" id="AKJ72577.1"/>
    </source>
</evidence>
<organism evidence="2 3">
    <name type="scientific">Gordonia phage GMA2</name>
    <dbReference type="NCBI Taxonomy" id="1647283"/>
    <lineage>
        <taxon>Viruses</taxon>
        <taxon>Duplodnaviria</taxon>
        <taxon>Heunggongvirae</taxon>
        <taxon>Uroviricota</taxon>
        <taxon>Caudoviricetes</taxon>
        <taxon>Gimaduovirus</taxon>
        <taxon>Gimaduovirus GMA2</taxon>
    </lineage>
</organism>
<protein>
    <submittedName>
        <fullName evidence="2">Putative holin</fullName>
    </submittedName>
</protein>
<feature type="transmembrane region" description="Helical" evidence="1">
    <location>
        <begin position="38"/>
        <end position="56"/>
    </location>
</feature>
<dbReference type="Proteomes" id="UP000221359">
    <property type="component" value="Segment"/>
</dbReference>
<accession>A0A0K0N761</accession>
<name>A0A0K0N761_9CAUD</name>
<dbReference type="InterPro" id="IPR056390">
    <property type="entry name" value="Holin_phage"/>
</dbReference>
<gene>
    <name evidence="2" type="ORF">GMA2_39</name>
</gene>
<feature type="transmembrane region" description="Helical" evidence="1">
    <location>
        <begin position="68"/>
        <end position="85"/>
    </location>
</feature>
<dbReference type="Pfam" id="PF23809">
    <property type="entry name" value="Phage_holin_9"/>
    <property type="match status" value="1"/>
</dbReference>
<feature type="transmembrane region" description="Helical" evidence="1">
    <location>
        <begin position="12"/>
        <end position="32"/>
    </location>
</feature>
<keyword evidence="1" id="KW-1133">Transmembrane helix</keyword>
<reference evidence="2 3" key="1">
    <citation type="journal article" date="2015" name="PLoS ONE">
        <title>Lysis to Kill: Evaluation of the Lytic Abilities, and Genomics of Nine Bacteriophages Infective for Gordonia spp. and Their Potential Use in Activated Sludge Foam Biocontrol.</title>
        <authorList>
            <person name="Dyson Z.A."/>
            <person name="Tucci J."/>
            <person name="Seviour R.J."/>
            <person name="Petrovski S."/>
        </authorList>
    </citation>
    <scope>NUCLEOTIDE SEQUENCE [LARGE SCALE GENOMIC DNA]</scope>
</reference>
<keyword evidence="3" id="KW-1185">Reference proteome</keyword>
<proteinExistence type="predicted"/>
<keyword evidence="1" id="KW-0812">Transmembrane</keyword>